<organism evidence="16 17">
    <name type="scientific">Vulcanimicrobium alpinum</name>
    <dbReference type="NCBI Taxonomy" id="3016050"/>
    <lineage>
        <taxon>Bacteria</taxon>
        <taxon>Bacillati</taxon>
        <taxon>Vulcanimicrobiota</taxon>
        <taxon>Vulcanimicrobiia</taxon>
        <taxon>Vulcanimicrobiales</taxon>
        <taxon>Vulcanimicrobiaceae</taxon>
        <taxon>Vulcanimicrobium</taxon>
    </lineage>
</organism>
<dbReference type="InterPro" id="IPR037041">
    <property type="entry name" value="Trigger_fac_C_sf"/>
</dbReference>
<dbReference type="GO" id="GO:0015031">
    <property type="term" value="P:protein transport"/>
    <property type="evidence" value="ECO:0007669"/>
    <property type="project" value="UniProtKB-UniRule"/>
</dbReference>
<sequence length="437" mass="48396">MPSTLKPLDPTQVELEISITPEEFTAAQDAAFRKLVRNVRVPGFRPGKVPRKIFENTYGSSQILERALDDIVPTKYAAAVEEHGIEPLARPQMELLPEEEGQPLRVKAVVPIRPAIEPKDYTGVEITDVPETATDEDLDRTLEQMRRDAATLVPVERPVKLGDVATLDYQGKIDGVPFDGGAATGQETELTETRFIPGFVAGIVGMQPGETREVRATFPDPYANPDLAGKEAVFTVTVHEVKEPELPPLDDEFAKRVSRNETLEDLRADVKRRLDENVKNGARRRMSGELLDKIVAVNEFPLPEVLIEREIDSLLNDSRQYVARAGIGWDDYLRESGKMEDELRDTYRDEAARRVKTTLLVEAIAKKEGVQATQADVESELDALAAQYGQPRERIVEALQSNVAALIDGIVRTKTIDKLIEQAKRVPAPPATAPPAA</sequence>
<dbReference type="SUPFAM" id="SSF109998">
    <property type="entry name" value="Triger factor/SurA peptide-binding domain-like"/>
    <property type="match status" value="1"/>
</dbReference>
<keyword evidence="9 12" id="KW-0131">Cell cycle</keyword>
<dbReference type="Pfam" id="PF05698">
    <property type="entry name" value="Trigger_C"/>
    <property type="match status" value="1"/>
</dbReference>
<comment type="subcellular location">
    <subcellularLocation>
        <location evidence="12">Cytoplasm</location>
    </subcellularLocation>
    <text evidence="12">About half TF is bound to the ribosome near the polypeptide exit tunnel while the other half is free in the cytoplasm.</text>
</comment>
<dbReference type="KEGG" id="vab:WPS_17110"/>
<dbReference type="RefSeq" id="WP_317997392.1">
    <property type="nucleotide sequence ID" value="NZ_AP025523.1"/>
</dbReference>
<dbReference type="GO" id="GO:0051301">
    <property type="term" value="P:cell division"/>
    <property type="evidence" value="ECO:0007669"/>
    <property type="project" value="UniProtKB-KW"/>
</dbReference>
<dbReference type="InterPro" id="IPR005215">
    <property type="entry name" value="Trig_fac"/>
</dbReference>
<dbReference type="AlphaFoldDB" id="A0AAN2C9D6"/>
<dbReference type="GO" id="GO:0005737">
    <property type="term" value="C:cytoplasm"/>
    <property type="evidence" value="ECO:0007669"/>
    <property type="project" value="UniProtKB-SubCell"/>
</dbReference>
<protein>
    <recommendedName>
        <fullName evidence="4 12">Trigger factor</fullName>
        <shortName evidence="12">TF</shortName>
        <ecNumber evidence="3 12">5.2.1.8</ecNumber>
    </recommendedName>
    <alternativeName>
        <fullName evidence="11 12">PPIase</fullName>
    </alternativeName>
</protein>
<keyword evidence="5 12" id="KW-0132">Cell division</keyword>
<dbReference type="InterPro" id="IPR008880">
    <property type="entry name" value="Trigger_fac_C"/>
</dbReference>
<dbReference type="Gene3D" id="1.10.3120.10">
    <property type="entry name" value="Trigger factor, C-terminal domain"/>
    <property type="match status" value="1"/>
</dbReference>
<reference evidence="16 17" key="1">
    <citation type="journal article" date="2022" name="ISME Commun">
        <title>Vulcanimicrobium alpinus gen. nov. sp. nov., the first cultivated representative of the candidate phylum 'Eremiobacterota', is a metabolically versatile aerobic anoxygenic phototroph.</title>
        <authorList>
            <person name="Yabe S."/>
            <person name="Muto K."/>
            <person name="Abe K."/>
            <person name="Yokota A."/>
            <person name="Staudigel H."/>
            <person name="Tebo B.M."/>
        </authorList>
    </citation>
    <scope>NUCLEOTIDE SEQUENCE [LARGE SCALE GENOMIC DNA]</scope>
    <source>
        <strain evidence="16 17">WC8-2</strain>
    </source>
</reference>
<dbReference type="PANTHER" id="PTHR30560">
    <property type="entry name" value="TRIGGER FACTOR CHAPERONE AND PEPTIDYL-PROLYL CIS/TRANS ISOMERASE"/>
    <property type="match status" value="1"/>
</dbReference>
<dbReference type="Pfam" id="PF05697">
    <property type="entry name" value="Trigger_N"/>
    <property type="match status" value="1"/>
</dbReference>
<dbReference type="GO" id="GO:0043022">
    <property type="term" value="F:ribosome binding"/>
    <property type="evidence" value="ECO:0007669"/>
    <property type="project" value="TreeGrafter"/>
</dbReference>
<evidence type="ECO:0000256" key="9">
    <source>
        <dbReference type="ARBA" id="ARBA00023306"/>
    </source>
</evidence>
<dbReference type="Gene3D" id="3.10.50.40">
    <property type="match status" value="1"/>
</dbReference>
<dbReference type="InterPro" id="IPR046357">
    <property type="entry name" value="PPIase_dom_sf"/>
</dbReference>
<dbReference type="GO" id="GO:0044183">
    <property type="term" value="F:protein folding chaperone"/>
    <property type="evidence" value="ECO:0007669"/>
    <property type="project" value="TreeGrafter"/>
</dbReference>
<evidence type="ECO:0000256" key="4">
    <source>
        <dbReference type="ARBA" id="ARBA00016902"/>
    </source>
</evidence>
<dbReference type="Pfam" id="PF00254">
    <property type="entry name" value="FKBP_C"/>
    <property type="match status" value="1"/>
</dbReference>
<evidence type="ECO:0000256" key="14">
    <source>
        <dbReference type="RuleBase" id="RU003914"/>
    </source>
</evidence>
<evidence type="ECO:0000313" key="16">
    <source>
        <dbReference type="EMBL" id="BDE06435.1"/>
    </source>
</evidence>
<dbReference type="Proteomes" id="UP001317532">
    <property type="component" value="Chromosome"/>
</dbReference>
<dbReference type="EC" id="5.2.1.8" evidence="3 12"/>
<keyword evidence="6 12" id="KW-0697">Rotamase</keyword>
<dbReference type="InterPro" id="IPR027304">
    <property type="entry name" value="Trigger_fact/SurA_dom_sf"/>
</dbReference>
<evidence type="ECO:0000256" key="2">
    <source>
        <dbReference type="ARBA" id="ARBA00005464"/>
    </source>
</evidence>
<comment type="domain">
    <text evidence="12">Consists of 3 domains; the N-terminus binds the ribosome, the middle domain has PPIase activity, while the C-terminus has intrinsic chaperone activity on its own.</text>
</comment>
<comment type="catalytic activity">
    <reaction evidence="1 12 13">
        <text>[protein]-peptidylproline (omega=180) = [protein]-peptidylproline (omega=0)</text>
        <dbReference type="Rhea" id="RHEA:16237"/>
        <dbReference type="Rhea" id="RHEA-COMP:10747"/>
        <dbReference type="Rhea" id="RHEA-COMP:10748"/>
        <dbReference type="ChEBI" id="CHEBI:83833"/>
        <dbReference type="ChEBI" id="CHEBI:83834"/>
        <dbReference type="EC" id="5.2.1.8"/>
    </reaction>
</comment>
<evidence type="ECO:0000259" key="15">
    <source>
        <dbReference type="PROSITE" id="PS50059"/>
    </source>
</evidence>
<evidence type="ECO:0000313" key="17">
    <source>
        <dbReference type="Proteomes" id="UP001317532"/>
    </source>
</evidence>
<gene>
    <name evidence="12 16" type="primary">tig</name>
    <name evidence="16" type="ORF">WPS_17110</name>
</gene>
<evidence type="ECO:0000256" key="10">
    <source>
        <dbReference type="ARBA" id="ARBA00024849"/>
    </source>
</evidence>
<feature type="domain" description="PPIase FKBP-type" evidence="15">
    <location>
        <begin position="162"/>
        <end position="247"/>
    </location>
</feature>
<comment type="similarity">
    <text evidence="2 12 14">Belongs to the FKBP-type PPIase family. Tig subfamily.</text>
</comment>
<evidence type="ECO:0000256" key="8">
    <source>
        <dbReference type="ARBA" id="ARBA00023235"/>
    </source>
</evidence>
<comment type="function">
    <text evidence="10 12">Involved in protein export. Acts as a chaperone by maintaining the newly synthesized protein in an open conformation. Functions as a peptidyl-prolyl cis-trans isomerase.</text>
</comment>
<dbReference type="NCBIfam" id="TIGR00115">
    <property type="entry name" value="tig"/>
    <property type="match status" value="1"/>
</dbReference>
<dbReference type="Gene3D" id="3.30.70.1050">
    <property type="entry name" value="Trigger factor ribosome-binding domain"/>
    <property type="match status" value="1"/>
</dbReference>
<dbReference type="PIRSF" id="PIRSF003095">
    <property type="entry name" value="Trigger_factor"/>
    <property type="match status" value="1"/>
</dbReference>
<keyword evidence="7 12" id="KW-0143">Chaperone</keyword>
<evidence type="ECO:0000256" key="12">
    <source>
        <dbReference type="HAMAP-Rule" id="MF_00303"/>
    </source>
</evidence>
<dbReference type="FunFam" id="3.10.50.40:FF:000001">
    <property type="entry name" value="Trigger factor"/>
    <property type="match status" value="1"/>
</dbReference>
<evidence type="ECO:0000256" key="3">
    <source>
        <dbReference type="ARBA" id="ARBA00013194"/>
    </source>
</evidence>
<evidence type="ECO:0000256" key="11">
    <source>
        <dbReference type="ARBA" id="ARBA00029986"/>
    </source>
</evidence>
<dbReference type="InterPro" id="IPR008881">
    <property type="entry name" value="Trigger_fac_ribosome-bd_bac"/>
</dbReference>
<dbReference type="GO" id="GO:0003755">
    <property type="term" value="F:peptidyl-prolyl cis-trans isomerase activity"/>
    <property type="evidence" value="ECO:0007669"/>
    <property type="project" value="UniProtKB-UniRule"/>
</dbReference>
<proteinExistence type="inferred from homology"/>
<keyword evidence="8 12" id="KW-0413">Isomerase</keyword>
<dbReference type="GO" id="GO:0051083">
    <property type="term" value="P:'de novo' cotranslational protein folding"/>
    <property type="evidence" value="ECO:0007669"/>
    <property type="project" value="TreeGrafter"/>
</dbReference>
<dbReference type="InterPro" id="IPR036611">
    <property type="entry name" value="Trigger_fac_ribosome-bd_sf"/>
</dbReference>
<dbReference type="GO" id="GO:0043335">
    <property type="term" value="P:protein unfolding"/>
    <property type="evidence" value="ECO:0007669"/>
    <property type="project" value="TreeGrafter"/>
</dbReference>
<keyword evidence="12" id="KW-0963">Cytoplasm</keyword>
<evidence type="ECO:0000256" key="1">
    <source>
        <dbReference type="ARBA" id="ARBA00000971"/>
    </source>
</evidence>
<dbReference type="EMBL" id="AP025523">
    <property type="protein sequence ID" value="BDE06435.1"/>
    <property type="molecule type" value="Genomic_DNA"/>
</dbReference>
<evidence type="ECO:0000256" key="6">
    <source>
        <dbReference type="ARBA" id="ARBA00023110"/>
    </source>
</evidence>
<name>A0AAN2C9D6_UNVUL</name>
<evidence type="ECO:0000256" key="5">
    <source>
        <dbReference type="ARBA" id="ARBA00022618"/>
    </source>
</evidence>
<keyword evidence="17" id="KW-1185">Reference proteome</keyword>
<dbReference type="PROSITE" id="PS50059">
    <property type="entry name" value="FKBP_PPIASE"/>
    <property type="match status" value="1"/>
</dbReference>
<accession>A0AAN2C9D6</accession>
<dbReference type="PANTHER" id="PTHR30560:SF3">
    <property type="entry name" value="TRIGGER FACTOR-LIKE PROTEIN TIG, CHLOROPLASTIC"/>
    <property type="match status" value="1"/>
</dbReference>
<dbReference type="HAMAP" id="MF_00303">
    <property type="entry name" value="Trigger_factor_Tig"/>
    <property type="match status" value="1"/>
</dbReference>
<dbReference type="SUPFAM" id="SSF54534">
    <property type="entry name" value="FKBP-like"/>
    <property type="match status" value="1"/>
</dbReference>
<dbReference type="InterPro" id="IPR001179">
    <property type="entry name" value="PPIase_FKBP_dom"/>
</dbReference>
<evidence type="ECO:0000256" key="7">
    <source>
        <dbReference type="ARBA" id="ARBA00023186"/>
    </source>
</evidence>
<dbReference type="SUPFAM" id="SSF102735">
    <property type="entry name" value="Trigger factor ribosome-binding domain"/>
    <property type="match status" value="1"/>
</dbReference>
<evidence type="ECO:0000256" key="13">
    <source>
        <dbReference type="PROSITE-ProRule" id="PRU00277"/>
    </source>
</evidence>